<dbReference type="EMBL" id="CAJPWZ010001029">
    <property type="protein sequence ID" value="CAG2205784.1"/>
    <property type="molecule type" value="Genomic_DNA"/>
</dbReference>
<evidence type="ECO:0000313" key="4">
    <source>
        <dbReference type="Proteomes" id="UP000683360"/>
    </source>
</evidence>
<dbReference type="OrthoDB" id="6157674at2759"/>
<keyword evidence="2" id="KW-1133">Transmembrane helix</keyword>
<keyword evidence="2" id="KW-0812">Transmembrane</keyword>
<accession>A0A8S3R8W2</accession>
<protein>
    <submittedName>
        <fullName evidence="3">Uncharacterized protein</fullName>
    </submittedName>
</protein>
<keyword evidence="2" id="KW-0472">Membrane</keyword>
<evidence type="ECO:0000256" key="2">
    <source>
        <dbReference type="SAM" id="Phobius"/>
    </source>
</evidence>
<evidence type="ECO:0000313" key="3">
    <source>
        <dbReference type="EMBL" id="CAG2205784.1"/>
    </source>
</evidence>
<dbReference type="AlphaFoldDB" id="A0A8S3R8W2"/>
<reference evidence="3" key="1">
    <citation type="submission" date="2021-03" db="EMBL/GenBank/DDBJ databases">
        <authorList>
            <person name="Bekaert M."/>
        </authorList>
    </citation>
    <scope>NUCLEOTIDE SEQUENCE</scope>
</reference>
<feature type="transmembrane region" description="Helical" evidence="2">
    <location>
        <begin position="99"/>
        <end position="121"/>
    </location>
</feature>
<evidence type="ECO:0000256" key="1">
    <source>
        <dbReference type="SAM" id="Coils"/>
    </source>
</evidence>
<proteinExistence type="predicted"/>
<gene>
    <name evidence="3" type="ORF">MEDL_20153</name>
</gene>
<keyword evidence="4" id="KW-1185">Reference proteome</keyword>
<organism evidence="3 4">
    <name type="scientific">Mytilus edulis</name>
    <name type="common">Blue mussel</name>
    <dbReference type="NCBI Taxonomy" id="6550"/>
    <lineage>
        <taxon>Eukaryota</taxon>
        <taxon>Metazoa</taxon>
        <taxon>Spiralia</taxon>
        <taxon>Lophotrochozoa</taxon>
        <taxon>Mollusca</taxon>
        <taxon>Bivalvia</taxon>
        <taxon>Autobranchia</taxon>
        <taxon>Pteriomorphia</taxon>
        <taxon>Mytilida</taxon>
        <taxon>Mytiloidea</taxon>
        <taxon>Mytilidae</taxon>
        <taxon>Mytilinae</taxon>
        <taxon>Mytilus</taxon>
    </lineage>
</organism>
<feature type="coiled-coil region" evidence="1">
    <location>
        <begin position="51"/>
        <end position="82"/>
    </location>
</feature>
<dbReference type="Proteomes" id="UP000683360">
    <property type="component" value="Unassembled WGS sequence"/>
</dbReference>
<keyword evidence="1" id="KW-0175">Coiled coil</keyword>
<name>A0A8S3R8W2_MYTED</name>
<sequence>MYVVELLQESCTNDCGQGNQTFHGKWLSYEQSFTFPCVNYSGCSAYKWGHLKELNLTRADLKELMKEELDELKKNLTIDSKNISATIRKRICARDDRPSAVSVGYVGVALLLIPLVIIISFDVPKYFVVVTNIYKRVSKRKDVNKARVQLKKY</sequence>
<comment type="caution">
    <text evidence="3">The sequence shown here is derived from an EMBL/GenBank/DDBJ whole genome shotgun (WGS) entry which is preliminary data.</text>
</comment>